<evidence type="ECO:0000256" key="7">
    <source>
        <dbReference type="ARBA" id="ARBA00023180"/>
    </source>
</evidence>
<sequence length="486" mass="53944">MSILLPFLFLLFHGHGAAAGDICIVGSGISGSSTAFFLTNYTSAFSGGQLRVFERCAKVGGRLATVTVAGEDFEAGGSIIHPRNLHVRRFADLLGLAVKTDGDDDWLGIWDGARFVFQTLRPLPPGTSWLRRKLHVLLNSLCLLKRYGLSLLKMDRFVQEMLQRFMLYYNGFESRPVFDTVEEMLKWSGLYGLTRRTLEEELVDAGLNSQTISELVTVITRINYGQSVSISGLAGAVSLAGSESGLWAVKGGNWQLAAGLLEAANTTLHIQEGIDSIHYAGDHYVLKSNKGHEYDCEATVVATPLDEVNITFSPPISIPPRKMQHTHATFVRGLLNHKFFGLSSVSDIPELIGTMELPDIPFSSISILKKYNEQDMTYKVFSRMKLNDNLLDEIFSRRQETVRINWPAYPHYEAPEVFAPIILDGKQLYYVNTFESAASAMETGAVAAENVARLLIARLRLPLPSRPQPQPQPQPRADDHDQRADL</sequence>
<feature type="chain" id="PRO_5026063850" description="Prenylcysteine lyase domain-containing protein" evidence="9">
    <location>
        <begin position="20"/>
        <end position="486"/>
    </location>
</feature>
<keyword evidence="12" id="KW-1185">Reference proteome</keyword>
<dbReference type="PANTHER" id="PTHR15944">
    <property type="entry name" value="FARNESYLCYSTEINE LYASE"/>
    <property type="match status" value="1"/>
</dbReference>
<evidence type="ECO:0000256" key="5">
    <source>
        <dbReference type="ARBA" id="ARBA00022827"/>
    </source>
</evidence>
<dbReference type="EMBL" id="SPHZ02000010">
    <property type="protein sequence ID" value="KAF0895634.1"/>
    <property type="molecule type" value="Genomic_DNA"/>
</dbReference>
<dbReference type="OrthoDB" id="437369at2759"/>
<dbReference type="SUPFAM" id="SSF51905">
    <property type="entry name" value="FAD/NAD(P)-binding domain"/>
    <property type="match status" value="1"/>
</dbReference>
<proteinExistence type="inferred from homology"/>
<evidence type="ECO:0000256" key="6">
    <source>
        <dbReference type="ARBA" id="ARBA00023002"/>
    </source>
</evidence>
<evidence type="ECO:0000256" key="2">
    <source>
        <dbReference type="ARBA" id="ARBA00009967"/>
    </source>
</evidence>
<evidence type="ECO:0000256" key="9">
    <source>
        <dbReference type="SAM" id="SignalP"/>
    </source>
</evidence>
<evidence type="ECO:0000256" key="3">
    <source>
        <dbReference type="ARBA" id="ARBA00022630"/>
    </source>
</evidence>
<keyword evidence="6" id="KW-0560">Oxidoreductase</keyword>
<keyword evidence="4 9" id="KW-0732">Signal</keyword>
<comment type="caution">
    <text evidence="11">The sequence shown here is derived from an EMBL/GenBank/DDBJ whole genome shotgun (WGS) entry which is preliminary data.</text>
</comment>
<reference evidence="11 12" key="1">
    <citation type="submission" date="2019-11" db="EMBL/GenBank/DDBJ databases">
        <title>Whole genome sequence of Oryza granulata.</title>
        <authorList>
            <person name="Li W."/>
        </authorList>
    </citation>
    <scope>NUCLEOTIDE SEQUENCE [LARGE SCALE GENOMIC DNA]</scope>
    <source>
        <strain evidence="12">cv. Menghai</strain>
        <tissue evidence="11">Leaf</tissue>
    </source>
</reference>
<dbReference type="FunFam" id="3.50.50.60:FF:000430">
    <property type="entry name" value="Farnesylcysteine lyase"/>
    <property type="match status" value="1"/>
</dbReference>
<dbReference type="GO" id="GO:0001735">
    <property type="term" value="F:prenylcysteine oxidase activity"/>
    <property type="evidence" value="ECO:0007669"/>
    <property type="project" value="InterPro"/>
</dbReference>
<dbReference type="Proteomes" id="UP000479710">
    <property type="component" value="Unassembled WGS sequence"/>
</dbReference>
<feature type="signal peptide" evidence="9">
    <location>
        <begin position="1"/>
        <end position="19"/>
    </location>
</feature>
<dbReference type="GO" id="GO:0030328">
    <property type="term" value="P:prenylcysteine catabolic process"/>
    <property type="evidence" value="ECO:0007669"/>
    <property type="project" value="InterPro"/>
</dbReference>
<feature type="compositionally biased region" description="Pro residues" evidence="8">
    <location>
        <begin position="464"/>
        <end position="474"/>
    </location>
</feature>
<dbReference type="AlphaFoldDB" id="A0A6G1C762"/>
<accession>A0A6G1C762</accession>
<keyword evidence="3" id="KW-0285">Flavoprotein</keyword>
<dbReference type="Pfam" id="PF07156">
    <property type="entry name" value="Prenylcys_lyase"/>
    <property type="match status" value="1"/>
</dbReference>
<evidence type="ECO:0000259" key="10">
    <source>
        <dbReference type="Pfam" id="PF07156"/>
    </source>
</evidence>
<comment type="cofactor">
    <cofactor evidence="1">
        <name>FAD</name>
        <dbReference type="ChEBI" id="CHEBI:57692"/>
    </cofactor>
</comment>
<keyword evidence="5" id="KW-0274">FAD</keyword>
<keyword evidence="7" id="KW-0325">Glycoprotein</keyword>
<dbReference type="InterPro" id="IPR010795">
    <property type="entry name" value="Prenylcys_lyase"/>
</dbReference>
<evidence type="ECO:0000256" key="4">
    <source>
        <dbReference type="ARBA" id="ARBA00022729"/>
    </source>
</evidence>
<gene>
    <name evidence="11" type="ORF">E2562_013930</name>
</gene>
<name>A0A6G1C762_9ORYZ</name>
<organism evidence="11 12">
    <name type="scientific">Oryza meyeriana var. granulata</name>
    <dbReference type="NCBI Taxonomy" id="110450"/>
    <lineage>
        <taxon>Eukaryota</taxon>
        <taxon>Viridiplantae</taxon>
        <taxon>Streptophyta</taxon>
        <taxon>Embryophyta</taxon>
        <taxon>Tracheophyta</taxon>
        <taxon>Spermatophyta</taxon>
        <taxon>Magnoliopsida</taxon>
        <taxon>Liliopsida</taxon>
        <taxon>Poales</taxon>
        <taxon>Poaceae</taxon>
        <taxon>BOP clade</taxon>
        <taxon>Oryzoideae</taxon>
        <taxon>Oryzeae</taxon>
        <taxon>Oryzinae</taxon>
        <taxon>Oryza</taxon>
        <taxon>Oryza meyeriana</taxon>
    </lineage>
</organism>
<dbReference type="Gene3D" id="3.50.50.60">
    <property type="entry name" value="FAD/NAD(P)-binding domain"/>
    <property type="match status" value="1"/>
</dbReference>
<feature type="compositionally biased region" description="Basic and acidic residues" evidence="8">
    <location>
        <begin position="476"/>
        <end position="486"/>
    </location>
</feature>
<dbReference type="PANTHER" id="PTHR15944:SF0">
    <property type="entry name" value="PRENYLCYSTEINE LYASE DOMAIN-CONTAINING PROTEIN"/>
    <property type="match status" value="1"/>
</dbReference>
<dbReference type="InterPro" id="IPR017046">
    <property type="entry name" value="Prenylcysteine_Oxase1"/>
</dbReference>
<feature type="domain" description="Prenylcysteine lyase" evidence="10">
    <location>
        <begin position="136"/>
        <end position="459"/>
    </location>
</feature>
<feature type="region of interest" description="Disordered" evidence="8">
    <location>
        <begin position="463"/>
        <end position="486"/>
    </location>
</feature>
<comment type="similarity">
    <text evidence="2">Belongs to the prenylcysteine oxidase family.</text>
</comment>
<protein>
    <recommendedName>
        <fullName evidence="10">Prenylcysteine lyase domain-containing protein</fullName>
    </recommendedName>
</protein>
<evidence type="ECO:0000256" key="1">
    <source>
        <dbReference type="ARBA" id="ARBA00001974"/>
    </source>
</evidence>
<evidence type="ECO:0000313" key="12">
    <source>
        <dbReference type="Proteomes" id="UP000479710"/>
    </source>
</evidence>
<evidence type="ECO:0000256" key="8">
    <source>
        <dbReference type="SAM" id="MobiDB-lite"/>
    </source>
</evidence>
<dbReference type="InterPro" id="IPR036188">
    <property type="entry name" value="FAD/NAD-bd_sf"/>
</dbReference>
<dbReference type="GO" id="GO:0030327">
    <property type="term" value="P:prenylated protein catabolic process"/>
    <property type="evidence" value="ECO:0007669"/>
    <property type="project" value="TreeGrafter"/>
</dbReference>
<dbReference type="Pfam" id="PF13450">
    <property type="entry name" value="NAD_binding_8"/>
    <property type="match status" value="1"/>
</dbReference>
<evidence type="ECO:0000313" key="11">
    <source>
        <dbReference type="EMBL" id="KAF0895634.1"/>
    </source>
</evidence>